<dbReference type="PANTHER" id="PTHR42037:SF1">
    <property type="match status" value="1"/>
</dbReference>
<comment type="caution">
    <text evidence="1">The sequence shown here is derived from an EMBL/GenBank/DDBJ whole genome shotgun (WGS) entry which is preliminary data.</text>
</comment>
<name>A0ABR4IKK6_9EURO</name>
<reference evidence="1 2" key="1">
    <citation type="submission" date="2024-07" db="EMBL/GenBank/DDBJ databases">
        <title>Section-level genome sequencing and comparative genomics of Aspergillus sections Usti and Cavernicolus.</title>
        <authorList>
            <consortium name="Lawrence Berkeley National Laboratory"/>
            <person name="Nybo J.L."/>
            <person name="Vesth T.C."/>
            <person name="Theobald S."/>
            <person name="Frisvad J.C."/>
            <person name="Larsen T.O."/>
            <person name="Kjaerboelling I."/>
            <person name="Rothschild-Mancinelli K."/>
            <person name="Lyhne E.K."/>
            <person name="Kogle M.E."/>
            <person name="Barry K."/>
            <person name="Clum A."/>
            <person name="Na H."/>
            <person name="Ledsgaard L."/>
            <person name="Lin J."/>
            <person name="Lipzen A."/>
            <person name="Kuo A."/>
            <person name="Riley R."/>
            <person name="Mondo S."/>
            <person name="LaButti K."/>
            <person name="Haridas S."/>
            <person name="Pangalinan J."/>
            <person name="Salamov A.A."/>
            <person name="Simmons B.A."/>
            <person name="Magnuson J.K."/>
            <person name="Chen J."/>
            <person name="Drula E."/>
            <person name="Henrissat B."/>
            <person name="Wiebenga A."/>
            <person name="Lubbers R.J."/>
            <person name="Gomes A.C."/>
            <person name="Makela M.R."/>
            <person name="Stajich J."/>
            <person name="Grigoriev I.V."/>
            <person name="Mortensen U.H."/>
            <person name="De vries R.P."/>
            <person name="Baker S.E."/>
            <person name="Andersen M.R."/>
        </authorList>
    </citation>
    <scope>NUCLEOTIDE SEQUENCE [LARGE SCALE GENOMIC DNA]</scope>
    <source>
        <strain evidence="1 2">CBS 600.67</strain>
    </source>
</reference>
<dbReference type="InterPro" id="IPR027796">
    <property type="entry name" value="OTT_1508_deam-like"/>
</dbReference>
<dbReference type="EMBL" id="JBFXLS010000023">
    <property type="protein sequence ID" value="KAL2827774.1"/>
    <property type="molecule type" value="Genomic_DNA"/>
</dbReference>
<dbReference type="PANTHER" id="PTHR42037">
    <property type="match status" value="1"/>
</dbReference>
<accession>A0ABR4IKK6</accession>
<dbReference type="Pfam" id="PF14441">
    <property type="entry name" value="OTT_1508_deam"/>
    <property type="match status" value="1"/>
</dbReference>
<protein>
    <submittedName>
        <fullName evidence="1">Uncharacterized protein</fullName>
    </submittedName>
</protein>
<proteinExistence type="predicted"/>
<evidence type="ECO:0000313" key="2">
    <source>
        <dbReference type="Proteomes" id="UP001610335"/>
    </source>
</evidence>
<organism evidence="1 2">
    <name type="scientific">Aspergillus cavernicola</name>
    <dbReference type="NCBI Taxonomy" id="176166"/>
    <lineage>
        <taxon>Eukaryota</taxon>
        <taxon>Fungi</taxon>
        <taxon>Dikarya</taxon>
        <taxon>Ascomycota</taxon>
        <taxon>Pezizomycotina</taxon>
        <taxon>Eurotiomycetes</taxon>
        <taxon>Eurotiomycetidae</taxon>
        <taxon>Eurotiales</taxon>
        <taxon>Aspergillaceae</taxon>
        <taxon>Aspergillus</taxon>
        <taxon>Aspergillus subgen. Nidulantes</taxon>
    </lineage>
</organism>
<keyword evidence="2" id="KW-1185">Reference proteome</keyword>
<sequence>MVSRSQHGFHKPKELRRFYEPLGVLHELTMKGASKPRSIFSTSARGISIMQRRRDFVDAIAYIGAYRKGCEIAVAVERRPDALFVRVAGTAEIDKIVVPFLNNLLPQLSIILKHSAGDIKDDLNDKILVHLSDMVLDFGQEKIFAHYMKILQHIAPICLADMITDLNEADRDNLNFKAWFQDNFYKNGAPLLQEHMKPLARECLNAQQSGMFDLLREFTYQGHKHVTYFEKFYKQLRKLSLTIDMTSQLLESTISLRQDLANEMVARSLPSSPSLPIPLLPRKLSVEGIANRMFSNSSKRNDFLQKLQQIAPPGLSKTLVHYSQTVLTQVHPELLVMNYFDALSDGGFIDENDKYIGCTKPSCYLCHLFISYHPARYSSLSSNSKICLNWRLPDISREEYNAMARVENQKSILQQLINTIRNQLEEKVKNEWILQPHCAESEIEWMLPVDDDTFDYSPQPSSPQLTPASPIVSTGLITPRFDIDFNDASGSGTDGDQDAEDVVLFKGRGRF</sequence>
<evidence type="ECO:0000313" key="1">
    <source>
        <dbReference type="EMBL" id="KAL2827774.1"/>
    </source>
</evidence>
<dbReference type="Proteomes" id="UP001610335">
    <property type="component" value="Unassembled WGS sequence"/>
</dbReference>
<gene>
    <name evidence="1" type="ORF">BDW59DRAFT_171218</name>
</gene>